<dbReference type="InterPro" id="IPR033116">
    <property type="entry name" value="TRYPSIN_SER"/>
</dbReference>
<dbReference type="GO" id="GO:0006508">
    <property type="term" value="P:proteolysis"/>
    <property type="evidence" value="ECO:0007669"/>
    <property type="project" value="UniProtKB-KW"/>
</dbReference>
<dbReference type="InterPro" id="IPR001314">
    <property type="entry name" value="Peptidase_S1A"/>
</dbReference>
<sequence>MSYLIHSSSCLSMDNYNRSLISIQTNSKTEKRHQSKAMHTFFVLILVTILARHGYTQVLPQPGVCGIPLIKPKSTTRIVNGEAAIPHSRPYQLLLVGFFPNGTAKAYCGASLITTKHVLTAAHCVAGYNAQDLRIFPGLHNFTSYVLNPQNGIPVQKFVSHESYNAGRLTSDVAIIRLARELVVDNHQIGLICLPEEKAAACGVGHPVVASGWGATTGDPNRPSNSRPVELQQVDLQCVDANSNAGCKSLTYLLNIIREPSKMCAYNPGKSVCFGDSGGPLVREKTHPDGRKYFEQVGIMSGTKDCSFTGPYPDIYADVIYFMSWITKQVQASP</sequence>
<comment type="similarity">
    <text evidence="2">Belongs to the peptidase S1 family. CLIP subfamily.</text>
</comment>
<keyword evidence="3" id="KW-0720">Serine protease</keyword>
<dbReference type="EMBL" id="CAJNOH010000022">
    <property type="protein sequence ID" value="CAF0769785.1"/>
    <property type="molecule type" value="Genomic_DNA"/>
</dbReference>
<evidence type="ECO:0000313" key="5">
    <source>
        <dbReference type="EMBL" id="CAF0769785.1"/>
    </source>
</evidence>
<dbReference type="PROSITE" id="PS00135">
    <property type="entry name" value="TRYPSIN_SER"/>
    <property type="match status" value="1"/>
</dbReference>
<name>A0A813QNZ5_9BILA</name>
<protein>
    <recommendedName>
        <fullName evidence="4">Peptidase S1 domain-containing protein</fullName>
    </recommendedName>
</protein>
<dbReference type="Pfam" id="PF00089">
    <property type="entry name" value="Trypsin"/>
    <property type="match status" value="1"/>
</dbReference>
<keyword evidence="3" id="KW-0645">Protease</keyword>
<dbReference type="CDD" id="cd00190">
    <property type="entry name" value="Tryp_SPc"/>
    <property type="match status" value="1"/>
</dbReference>
<keyword evidence="3" id="KW-0378">Hydrolase</keyword>
<dbReference type="InterPro" id="IPR018114">
    <property type="entry name" value="TRYPSIN_HIS"/>
</dbReference>
<evidence type="ECO:0000256" key="3">
    <source>
        <dbReference type="RuleBase" id="RU363034"/>
    </source>
</evidence>
<accession>A0A813QNZ5</accession>
<dbReference type="InterPro" id="IPR043504">
    <property type="entry name" value="Peptidase_S1_PA_chymotrypsin"/>
</dbReference>
<evidence type="ECO:0000313" key="7">
    <source>
        <dbReference type="Proteomes" id="UP000663854"/>
    </source>
</evidence>
<keyword evidence="8" id="KW-1185">Reference proteome</keyword>
<dbReference type="SUPFAM" id="SSF50494">
    <property type="entry name" value="Trypsin-like serine proteases"/>
    <property type="match status" value="1"/>
</dbReference>
<dbReference type="PANTHER" id="PTHR24256">
    <property type="entry name" value="TRYPTASE-RELATED"/>
    <property type="match status" value="1"/>
</dbReference>
<dbReference type="InterPro" id="IPR001254">
    <property type="entry name" value="Trypsin_dom"/>
</dbReference>
<dbReference type="PRINTS" id="PR00722">
    <property type="entry name" value="CHYMOTRYPSIN"/>
</dbReference>
<keyword evidence="1" id="KW-1015">Disulfide bond</keyword>
<evidence type="ECO:0000313" key="6">
    <source>
        <dbReference type="EMBL" id="CAF0973908.1"/>
    </source>
</evidence>
<dbReference type="FunFam" id="2.40.10.10:FF:000068">
    <property type="entry name" value="transmembrane protease serine 2"/>
    <property type="match status" value="1"/>
</dbReference>
<evidence type="ECO:0000313" key="8">
    <source>
        <dbReference type="Proteomes" id="UP000663870"/>
    </source>
</evidence>
<dbReference type="SMART" id="SM00020">
    <property type="entry name" value="Tryp_SPc"/>
    <property type="match status" value="1"/>
</dbReference>
<organism evidence="5 7">
    <name type="scientific">Rotaria sordida</name>
    <dbReference type="NCBI Taxonomy" id="392033"/>
    <lineage>
        <taxon>Eukaryota</taxon>
        <taxon>Metazoa</taxon>
        <taxon>Spiralia</taxon>
        <taxon>Gnathifera</taxon>
        <taxon>Rotifera</taxon>
        <taxon>Eurotatoria</taxon>
        <taxon>Bdelloidea</taxon>
        <taxon>Philodinida</taxon>
        <taxon>Philodinidae</taxon>
        <taxon>Rotaria</taxon>
    </lineage>
</organism>
<dbReference type="Gene3D" id="2.40.10.10">
    <property type="entry name" value="Trypsin-like serine proteases"/>
    <property type="match status" value="1"/>
</dbReference>
<proteinExistence type="inferred from homology"/>
<evidence type="ECO:0000259" key="4">
    <source>
        <dbReference type="PROSITE" id="PS50240"/>
    </source>
</evidence>
<gene>
    <name evidence="6" type="ORF">JXQ802_LOCUS12817</name>
    <name evidence="5" type="ORF">PYM288_LOCUS3046</name>
</gene>
<comment type="caution">
    <text evidence="5">The sequence shown here is derived from an EMBL/GenBank/DDBJ whole genome shotgun (WGS) entry which is preliminary data.</text>
</comment>
<dbReference type="PROSITE" id="PS50240">
    <property type="entry name" value="TRYPSIN_DOM"/>
    <property type="match status" value="1"/>
</dbReference>
<evidence type="ECO:0000256" key="2">
    <source>
        <dbReference type="ARBA" id="ARBA00024195"/>
    </source>
</evidence>
<dbReference type="InterPro" id="IPR009003">
    <property type="entry name" value="Peptidase_S1_PA"/>
</dbReference>
<reference evidence="5" key="1">
    <citation type="submission" date="2021-02" db="EMBL/GenBank/DDBJ databases">
        <authorList>
            <person name="Nowell W R."/>
        </authorList>
    </citation>
    <scope>NUCLEOTIDE SEQUENCE</scope>
</reference>
<dbReference type="AlphaFoldDB" id="A0A813QNZ5"/>
<dbReference type="InterPro" id="IPR051487">
    <property type="entry name" value="Ser/Thr_Proteases_Immune/Dev"/>
</dbReference>
<dbReference type="EMBL" id="CAJNOL010000268">
    <property type="protein sequence ID" value="CAF0973908.1"/>
    <property type="molecule type" value="Genomic_DNA"/>
</dbReference>
<dbReference type="Proteomes" id="UP000663870">
    <property type="component" value="Unassembled WGS sequence"/>
</dbReference>
<dbReference type="GO" id="GO:0004252">
    <property type="term" value="F:serine-type endopeptidase activity"/>
    <property type="evidence" value="ECO:0007669"/>
    <property type="project" value="InterPro"/>
</dbReference>
<evidence type="ECO:0000256" key="1">
    <source>
        <dbReference type="ARBA" id="ARBA00023157"/>
    </source>
</evidence>
<dbReference type="Proteomes" id="UP000663854">
    <property type="component" value="Unassembled WGS sequence"/>
</dbReference>
<dbReference type="PROSITE" id="PS00134">
    <property type="entry name" value="TRYPSIN_HIS"/>
    <property type="match status" value="1"/>
</dbReference>
<feature type="domain" description="Peptidase S1" evidence="4">
    <location>
        <begin position="78"/>
        <end position="331"/>
    </location>
</feature>